<dbReference type="InterPro" id="IPR027417">
    <property type="entry name" value="P-loop_NTPase"/>
</dbReference>
<dbReference type="SUPFAM" id="SSF52540">
    <property type="entry name" value="P-loop containing nucleoside triphosphate hydrolases"/>
    <property type="match status" value="1"/>
</dbReference>
<dbReference type="GO" id="GO:0003677">
    <property type="term" value="F:DNA binding"/>
    <property type="evidence" value="ECO:0007669"/>
    <property type="project" value="UniProtKB-KW"/>
</dbReference>
<dbReference type="SMART" id="SM00382">
    <property type="entry name" value="AAA"/>
    <property type="match status" value="1"/>
</dbReference>
<dbReference type="SMART" id="SM00421">
    <property type="entry name" value="HTH_LUXR"/>
    <property type="match status" value="1"/>
</dbReference>
<dbReference type="InterPro" id="IPR003593">
    <property type="entry name" value="AAA+_ATPase"/>
</dbReference>
<keyword evidence="3" id="KW-0804">Transcription</keyword>
<evidence type="ECO:0000256" key="3">
    <source>
        <dbReference type="ARBA" id="ARBA00023163"/>
    </source>
</evidence>
<evidence type="ECO:0000313" key="5">
    <source>
        <dbReference type="EMBL" id="NEI74490.1"/>
    </source>
</evidence>
<dbReference type="InterPro" id="IPR016032">
    <property type="entry name" value="Sig_transdc_resp-reg_C-effctor"/>
</dbReference>
<dbReference type="InterPro" id="IPR011990">
    <property type="entry name" value="TPR-like_helical_dom_sf"/>
</dbReference>
<dbReference type="PRINTS" id="PR00038">
    <property type="entry name" value="HTHLUXR"/>
</dbReference>
<proteinExistence type="predicted"/>
<dbReference type="CDD" id="cd06170">
    <property type="entry name" value="LuxR_C_like"/>
    <property type="match status" value="1"/>
</dbReference>
<protein>
    <recommendedName>
        <fullName evidence="4">HTH luxR-type domain-containing protein</fullName>
    </recommendedName>
</protein>
<keyword evidence="2" id="KW-0238">DNA-binding</keyword>
<organism evidence="5 6">
    <name type="scientific">Rhizobium lusitanum</name>
    <dbReference type="NCBI Taxonomy" id="293958"/>
    <lineage>
        <taxon>Bacteria</taxon>
        <taxon>Pseudomonadati</taxon>
        <taxon>Pseudomonadota</taxon>
        <taxon>Alphaproteobacteria</taxon>
        <taxon>Hyphomicrobiales</taxon>
        <taxon>Rhizobiaceae</taxon>
        <taxon>Rhizobium/Agrobacterium group</taxon>
        <taxon>Rhizobium</taxon>
    </lineage>
</organism>
<dbReference type="InterPro" id="IPR036388">
    <property type="entry name" value="WH-like_DNA-bd_sf"/>
</dbReference>
<dbReference type="SUPFAM" id="SSF46894">
    <property type="entry name" value="C-terminal effector domain of the bipartite response regulators"/>
    <property type="match status" value="1"/>
</dbReference>
<dbReference type="PROSITE" id="PS00622">
    <property type="entry name" value="HTH_LUXR_1"/>
    <property type="match status" value="1"/>
</dbReference>
<keyword evidence="1" id="KW-0805">Transcription regulation</keyword>
<dbReference type="InterPro" id="IPR059106">
    <property type="entry name" value="WHD_MalT"/>
</dbReference>
<gene>
    <name evidence="5" type="ORF">GR212_33625</name>
</gene>
<dbReference type="Proteomes" id="UP000483035">
    <property type="component" value="Unassembled WGS sequence"/>
</dbReference>
<dbReference type="InterPro" id="IPR000792">
    <property type="entry name" value="Tscrpt_reg_LuxR_C"/>
</dbReference>
<evidence type="ECO:0000256" key="2">
    <source>
        <dbReference type="ARBA" id="ARBA00023125"/>
    </source>
</evidence>
<feature type="domain" description="HTH luxR-type" evidence="4">
    <location>
        <begin position="813"/>
        <end position="878"/>
    </location>
</feature>
<dbReference type="Gene3D" id="3.40.50.300">
    <property type="entry name" value="P-loop containing nucleotide triphosphate hydrolases"/>
    <property type="match status" value="1"/>
</dbReference>
<dbReference type="EMBL" id="WUEY01000032">
    <property type="protein sequence ID" value="NEI74490.1"/>
    <property type="molecule type" value="Genomic_DNA"/>
</dbReference>
<dbReference type="Gene3D" id="1.25.40.10">
    <property type="entry name" value="Tetratricopeptide repeat domain"/>
    <property type="match status" value="1"/>
</dbReference>
<dbReference type="PROSITE" id="PS50043">
    <property type="entry name" value="HTH_LUXR_2"/>
    <property type="match status" value="1"/>
</dbReference>
<name>A0A6L9UKY1_9HYPH</name>
<dbReference type="Gene3D" id="1.10.10.10">
    <property type="entry name" value="Winged helix-like DNA-binding domain superfamily/Winged helix DNA-binding domain"/>
    <property type="match status" value="1"/>
</dbReference>
<dbReference type="Pfam" id="PF00196">
    <property type="entry name" value="GerE"/>
    <property type="match status" value="1"/>
</dbReference>
<dbReference type="AlphaFoldDB" id="A0A6L9UKY1"/>
<evidence type="ECO:0000313" key="6">
    <source>
        <dbReference type="Proteomes" id="UP000483035"/>
    </source>
</evidence>
<dbReference type="Pfam" id="PF25873">
    <property type="entry name" value="WHD_MalT"/>
    <property type="match status" value="1"/>
</dbReference>
<evidence type="ECO:0000259" key="4">
    <source>
        <dbReference type="PROSITE" id="PS50043"/>
    </source>
</evidence>
<accession>A0A6L9UKY1</accession>
<evidence type="ECO:0000256" key="1">
    <source>
        <dbReference type="ARBA" id="ARBA00023015"/>
    </source>
</evidence>
<dbReference type="PANTHER" id="PTHR44688">
    <property type="entry name" value="DNA-BINDING TRANSCRIPTIONAL ACTIVATOR DEVR_DOSR"/>
    <property type="match status" value="1"/>
</dbReference>
<dbReference type="GO" id="GO:0006355">
    <property type="term" value="P:regulation of DNA-templated transcription"/>
    <property type="evidence" value="ECO:0007669"/>
    <property type="project" value="InterPro"/>
</dbReference>
<sequence>MVSSLSISCGVLVSQQTSLINRRLLPPRASHGVVNRPRLTMLSQMLTQHRLALVHAPAGSGKTTLLSQWHEALRESGVLAIWYSASEDDRDPLGFADGVIRAVEITVSSSGAAIPSLDQPDALARLVTILSERAAAGPIALFIDDYHLAEGGDGGETINRILSARVSQLTIVLASRHRPSIPIGRLRVSGEMIEVPVEDLRFNEAETENFFKLASSVSLTADESRQMLDYTEGWAAGLRLASLVLTRTPEALAISVPVGSHRAFAEYFLEEVILGLPEAVHTFLSKTSILDTLNASLCNAVTGRDDGNEMLSFLDEAQLFIAALPGTQRWYKYHHLFQEFLQARLYAEARADLSDLHSRAGQWFIENGSPMDAVRHAFLARRPDWAAELIEGYCLYDYLSHGRFETFSRWMQQLPREAREERPLLLFLQIWRSINLRRFPQAEQTLRTIEAAAADPGNRMSNIARSTGLDVAGRLHLMRALIGAYGGDLAAGLDHIRQLEGRELDQLAFGQVDLDSIHSYLAFHKGDLELAERLTWRANGIYDGMACHWGGIHSRCIAAMSYLARGWIGEAEHVIRDTLQVADRNFEQHSYMVALPSALLGIIVYNQGDLAQAERLWLLAIPSEKATDVSGLCERVLIATVGLARLYDMSGRSDEATALLVRASRRAYESEDFRLEFQLAVERADRLFRQGNAAEGRREWERLLLQLPEARRRYPTSSWQIWDPFAVVESRFLSEIGQTEAAVEGLKLVAQAARQQGRVSSELQIGRFIEQLEKAGPSDAGSEHPELKHLLDYYLNPLPTSMAQTVHNANIVRNAGAGMLTQREEDVLELLKWGLSNGDIARRLNINLNTVKTHTKNIFSKLGVKSRTQAVLKTMPND</sequence>
<comment type="caution">
    <text evidence="5">The sequence shown here is derived from an EMBL/GenBank/DDBJ whole genome shotgun (WGS) entry which is preliminary data.</text>
</comment>
<dbReference type="PANTHER" id="PTHR44688:SF16">
    <property type="entry name" value="DNA-BINDING TRANSCRIPTIONAL ACTIVATOR DEVR_DOSR"/>
    <property type="match status" value="1"/>
</dbReference>
<reference evidence="5 6" key="1">
    <citation type="submission" date="2019-12" db="EMBL/GenBank/DDBJ databases">
        <title>Rhizobium genotypes associated with high levels of biological nitrogen fixation by grain legumes in a temperate-maritime cropping system.</title>
        <authorList>
            <person name="Maluk M."/>
            <person name="Francesc Ferrando Molina F."/>
            <person name="Lopez Del Egido L."/>
            <person name="Lafos M."/>
            <person name="Langarica-Fuentes A."/>
            <person name="Gebre Yohannes G."/>
            <person name="Young M.W."/>
            <person name="Martin P."/>
            <person name="Gantlett R."/>
            <person name="Kenicer G."/>
            <person name="Hawes C."/>
            <person name="Begg G.S."/>
            <person name="Quilliam R.S."/>
            <person name="Squire G.R."/>
            <person name="Poole P.S."/>
            <person name="Young P.W."/>
            <person name="Iannetta P.M."/>
            <person name="James E.K."/>
        </authorList>
    </citation>
    <scope>NUCLEOTIDE SEQUENCE [LARGE SCALE GENOMIC DNA]</scope>
    <source>
        <strain evidence="5 6">JHI1118</strain>
    </source>
</reference>